<protein>
    <recommendedName>
        <fullName evidence="2">Alpha/beta hydrolase fold-3 domain-containing protein</fullName>
    </recommendedName>
</protein>
<proteinExistence type="predicted"/>
<sequence>MPLTPEAQAHDGADPYANPLRAELSGLPPAHIVTAEFDPLRDEGEDYGRRLRQAGVAAEIH</sequence>
<accession>A0ABM8CXS0</accession>
<feature type="region of interest" description="Disordered" evidence="1">
    <location>
        <begin position="1"/>
        <end position="22"/>
    </location>
</feature>
<name>A0ABM8CXS0_9NOCA</name>
<gene>
    <name evidence="3" type="ORF">IFM12276_28410</name>
</gene>
<dbReference type="RefSeq" id="WP_434086180.1">
    <property type="nucleotide sequence ID" value="NZ_AP026978.1"/>
</dbReference>
<dbReference type="Gene3D" id="3.40.50.1820">
    <property type="entry name" value="alpha/beta hydrolase"/>
    <property type="match status" value="1"/>
</dbReference>
<dbReference type="InterPro" id="IPR029058">
    <property type="entry name" value="AB_hydrolase_fold"/>
</dbReference>
<feature type="domain" description="Alpha/beta hydrolase fold-3" evidence="2">
    <location>
        <begin position="9"/>
        <end position="61"/>
    </location>
</feature>
<organism evidence="3 4">
    <name type="scientific">Nocardia sputorum</name>
    <dbReference type="NCBI Taxonomy" id="2984338"/>
    <lineage>
        <taxon>Bacteria</taxon>
        <taxon>Bacillati</taxon>
        <taxon>Actinomycetota</taxon>
        <taxon>Actinomycetes</taxon>
        <taxon>Mycobacteriales</taxon>
        <taxon>Nocardiaceae</taxon>
        <taxon>Nocardia</taxon>
    </lineage>
</organism>
<evidence type="ECO:0000259" key="2">
    <source>
        <dbReference type="Pfam" id="PF07859"/>
    </source>
</evidence>
<evidence type="ECO:0000313" key="4">
    <source>
        <dbReference type="Proteomes" id="UP001317870"/>
    </source>
</evidence>
<keyword evidence="4" id="KW-1185">Reference proteome</keyword>
<dbReference type="InterPro" id="IPR013094">
    <property type="entry name" value="AB_hydrolase_3"/>
</dbReference>
<dbReference type="SUPFAM" id="SSF53474">
    <property type="entry name" value="alpha/beta-Hydrolases"/>
    <property type="match status" value="1"/>
</dbReference>
<dbReference type="Pfam" id="PF07859">
    <property type="entry name" value="Abhydrolase_3"/>
    <property type="match status" value="1"/>
</dbReference>
<dbReference type="Proteomes" id="UP001317870">
    <property type="component" value="Chromosome"/>
</dbReference>
<reference evidence="3 4" key="1">
    <citation type="submission" date="2022-11" db="EMBL/GenBank/DDBJ databases">
        <title>Genome Sequencing of Nocardia sp. ON39_IFM12276 and assembly.</title>
        <authorList>
            <person name="Shimojima M."/>
            <person name="Toyokawa M."/>
            <person name="Uesaka K."/>
        </authorList>
    </citation>
    <scope>NUCLEOTIDE SEQUENCE [LARGE SCALE GENOMIC DNA]</scope>
    <source>
        <strain evidence="3 4">IFM 12276</strain>
    </source>
</reference>
<evidence type="ECO:0000313" key="3">
    <source>
        <dbReference type="EMBL" id="BDT99812.1"/>
    </source>
</evidence>
<evidence type="ECO:0000256" key="1">
    <source>
        <dbReference type="SAM" id="MobiDB-lite"/>
    </source>
</evidence>
<dbReference type="EMBL" id="AP026978">
    <property type="protein sequence ID" value="BDT99812.1"/>
    <property type="molecule type" value="Genomic_DNA"/>
</dbReference>